<comment type="caution">
    <text evidence="3">The sequence shown here is derived from an EMBL/GenBank/DDBJ whole genome shotgun (WGS) entry which is preliminary data.</text>
</comment>
<dbReference type="PANTHER" id="PTHR11941:SF54">
    <property type="entry name" value="ENOYL-COA HYDRATASE, MITOCHONDRIAL"/>
    <property type="match status" value="1"/>
</dbReference>
<dbReference type="EMBL" id="LNQE01001882">
    <property type="protein sequence ID" value="KUG03428.1"/>
    <property type="molecule type" value="Genomic_DNA"/>
</dbReference>
<protein>
    <submittedName>
        <fullName evidence="3">Enoyl-coa hydratase</fullName>
        <ecNumber evidence="3">4.2.1.17</ecNumber>
    </submittedName>
</protein>
<sequence>MSYRDKDYKFIKVRIENDIAIIQYNRPEALNAANAELVMERNDAVYQAGIDPEIKVLIMTGNDKAYSAGGDLAAMVNYGVKGAREFADKVTAASLSLTNLPKPTIAMIAGFCFGGGFENALSCDLRIAADNAKFALPEINVGIYPGAGATQRLPQHVSLCKAKELVFLGETIDAQTALDLGLINKVVPLAELEDTTIAMARKLAKKPAFSLRMAKEALNAAWSTSLEKGMQIETHGWAMTYGTKDAKEGMNAFLEKRKPVYTGE</sequence>
<evidence type="ECO:0000256" key="1">
    <source>
        <dbReference type="ARBA" id="ARBA00005254"/>
    </source>
</evidence>
<dbReference type="PROSITE" id="PS00166">
    <property type="entry name" value="ENOYL_COA_HYDRATASE"/>
    <property type="match status" value="1"/>
</dbReference>
<organism evidence="3">
    <name type="scientific">hydrocarbon metagenome</name>
    <dbReference type="NCBI Taxonomy" id="938273"/>
    <lineage>
        <taxon>unclassified sequences</taxon>
        <taxon>metagenomes</taxon>
        <taxon>ecological metagenomes</taxon>
    </lineage>
</organism>
<evidence type="ECO:0000256" key="2">
    <source>
        <dbReference type="ARBA" id="ARBA00023239"/>
    </source>
</evidence>
<dbReference type="GO" id="GO:0004300">
    <property type="term" value="F:enoyl-CoA hydratase activity"/>
    <property type="evidence" value="ECO:0007669"/>
    <property type="project" value="UniProtKB-EC"/>
</dbReference>
<dbReference type="Gene3D" id="1.10.12.10">
    <property type="entry name" value="Lyase 2-enoyl-coa Hydratase, Chain A, domain 2"/>
    <property type="match status" value="1"/>
</dbReference>
<keyword evidence="2 3" id="KW-0456">Lyase</keyword>
<dbReference type="InterPro" id="IPR014748">
    <property type="entry name" value="Enoyl-CoA_hydra_C"/>
</dbReference>
<dbReference type="EC" id="4.2.1.17" evidence="3"/>
<dbReference type="InterPro" id="IPR029045">
    <property type="entry name" value="ClpP/crotonase-like_dom_sf"/>
</dbReference>
<evidence type="ECO:0000313" key="3">
    <source>
        <dbReference type="EMBL" id="KUG03428.1"/>
    </source>
</evidence>
<dbReference type="CDD" id="cd06558">
    <property type="entry name" value="crotonase-like"/>
    <property type="match status" value="1"/>
</dbReference>
<name>A0A0W8E462_9ZZZZ</name>
<proteinExistence type="inferred from homology"/>
<dbReference type="Gene3D" id="3.90.226.10">
    <property type="entry name" value="2-enoyl-CoA Hydratase, Chain A, domain 1"/>
    <property type="match status" value="1"/>
</dbReference>
<gene>
    <name evidence="3" type="ORF">ASZ90_019216</name>
</gene>
<dbReference type="InterPro" id="IPR018376">
    <property type="entry name" value="Enoyl-CoA_hyd/isom_CS"/>
</dbReference>
<dbReference type="GO" id="GO:0006635">
    <property type="term" value="P:fatty acid beta-oxidation"/>
    <property type="evidence" value="ECO:0007669"/>
    <property type="project" value="TreeGrafter"/>
</dbReference>
<accession>A0A0W8E462</accession>
<dbReference type="FunFam" id="3.90.226.10:FF:000009">
    <property type="entry name" value="Carnitinyl-CoA dehydratase"/>
    <property type="match status" value="1"/>
</dbReference>
<dbReference type="FunFam" id="1.10.12.10:FF:000001">
    <property type="entry name" value="Probable enoyl-CoA hydratase, mitochondrial"/>
    <property type="match status" value="1"/>
</dbReference>
<dbReference type="PANTHER" id="PTHR11941">
    <property type="entry name" value="ENOYL-COA HYDRATASE-RELATED"/>
    <property type="match status" value="1"/>
</dbReference>
<dbReference type="SUPFAM" id="SSF52096">
    <property type="entry name" value="ClpP/crotonase"/>
    <property type="match status" value="1"/>
</dbReference>
<reference evidence="3" key="1">
    <citation type="journal article" date="2015" name="Proc. Natl. Acad. Sci. U.S.A.">
        <title>Networks of energetic and metabolic interactions define dynamics in microbial communities.</title>
        <authorList>
            <person name="Embree M."/>
            <person name="Liu J.K."/>
            <person name="Al-Bassam M.M."/>
            <person name="Zengler K."/>
        </authorList>
    </citation>
    <scope>NUCLEOTIDE SEQUENCE</scope>
</reference>
<dbReference type="Pfam" id="PF00378">
    <property type="entry name" value="ECH_1"/>
    <property type="match status" value="1"/>
</dbReference>
<dbReference type="InterPro" id="IPR001753">
    <property type="entry name" value="Enoyl-CoA_hydra/iso"/>
</dbReference>
<comment type="similarity">
    <text evidence="1">Belongs to the enoyl-CoA hydratase/isomerase family.</text>
</comment>
<dbReference type="AlphaFoldDB" id="A0A0W8E462"/>